<sequence length="254" mass="29264">MKQYVLTCAKTIQRTDRKLAVFLNGWLMERLDSDLVDKFHQTGDNPFSVYIDEQPTTVKLVFNALDAEMETIFDELLLNSDLKKFEFVSASQKEFVILDRNVRVLTEKDLSKQFYLGKSTGWYDLKIVSPMTFKSQGHYQFIPDVRLFFQSLMRKYNQAIENNEQIDVELLDEICKRTQITNYRLRTQRCFIHGGFVTGFLGYLTFRCYGSQTLKDYLGALLSFGEFSGVGAKASLGLGAIQLKNQKEENNGKA</sequence>
<evidence type="ECO:0000256" key="4">
    <source>
        <dbReference type="ARBA" id="ARBA00023118"/>
    </source>
</evidence>
<keyword evidence="2" id="KW-0255">Endonuclease</keyword>
<evidence type="ECO:0000256" key="3">
    <source>
        <dbReference type="ARBA" id="ARBA00022801"/>
    </source>
</evidence>
<dbReference type="InterPro" id="IPR010156">
    <property type="entry name" value="CRISPR-assoc_prot_Cas6"/>
</dbReference>
<protein>
    <submittedName>
        <fullName evidence="6">CRISPR-associated endoribonuclease Cas6</fullName>
    </submittedName>
</protein>
<gene>
    <name evidence="6" type="primary">cas6</name>
    <name evidence="6" type="ORF">ABC765_03965</name>
</gene>
<dbReference type="InterPro" id="IPR019267">
    <property type="entry name" value="CRISPR-assoc_Cas6_C"/>
</dbReference>
<evidence type="ECO:0000256" key="1">
    <source>
        <dbReference type="ARBA" id="ARBA00022722"/>
    </source>
</evidence>
<dbReference type="GO" id="GO:0016788">
    <property type="term" value="F:hydrolase activity, acting on ester bonds"/>
    <property type="evidence" value="ECO:0007669"/>
    <property type="project" value="InterPro"/>
</dbReference>
<dbReference type="Gene3D" id="3.30.70.1900">
    <property type="match status" value="1"/>
</dbReference>
<keyword evidence="3" id="KW-0378">Hydrolase</keyword>
<dbReference type="RefSeq" id="WP_347980771.1">
    <property type="nucleotide sequence ID" value="NZ_CP154878.1"/>
</dbReference>
<proteinExistence type="predicted"/>
<dbReference type="KEGG" id="lalo:ABC765_03965"/>
<dbReference type="CDD" id="cd21141">
    <property type="entry name" value="Cas6_III-like"/>
    <property type="match status" value="1"/>
</dbReference>
<evidence type="ECO:0000259" key="5">
    <source>
        <dbReference type="Pfam" id="PF10040"/>
    </source>
</evidence>
<evidence type="ECO:0000313" key="6">
    <source>
        <dbReference type="EMBL" id="XBG96254.1"/>
    </source>
</evidence>
<name>A0AAU7C4R0_9LACO</name>
<dbReference type="GO" id="GO:0051607">
    <property type="term" value="P:defense response to virus"/>
    <property type="evidence" value="ECO:0007669"/>
    <property type="project" value="UniProtKB-KW"/>
</dbReference>
<organism evidence="6">
    <name type="scientific">Limosilactobacillus allomucosae</name>
    <dbReference type="NCBI Taxonomy" id="3142938"/>
    <lineage>
        <taxon>Bacteria</taxon>
        <taxon>Bacillati</taxon>
        <taxon>Bacillota</taxon>
        <taxon>Bacilli</taxon>
        <taxon>Lactobacillales</taxon>
        <taxon>Lactobacillaceae</taxon>
        <taxon>Limosilactobacillus</taxon>
    </lineage>
</organism>
<dbReference type="NCBIfam" id="TIGR01877">
    <property type="entry name" value="cas_cas6"/>
    <property type="match status" value="1"/>
</dbReference>
<keyword evidence="1" id="KW-0540">Nuclease</keyword>
<evidence type="ECO:0000256" key="2">
    <source>
        <dbReference type="ARBA" id="ARBA00022759"/>
    </source>
</evidence>
<dbReference type="AlphaFoldDB" id="A0AAU7C4R0"/>
<dbReference type="EMBL" id="CP154878">
    <property type="protein sequence ID" value="XBG96254.1"/>
    <property type="molecule type" value="Genomic_DNA"/>
</dbReference>
<feature type="domain" description="CRISPR-associated protein Cas6 C-terminal" evidence="5">
    <location>
        <begin position="125"/>
        <end position="241"/>
    </location>
</feature>
<keyword evidence="4" id="KW-0051">Antiviral defense</keyword>
<dbReference type="Pfam" id="PF10040">
    <property type="entry name" value="CRISPR_Cas6"/>
    <property type="match status" value="1"/>
</dbReference>
<accession>A0AAU7C4R0</accession>
<dbReference type="GO" id="GO:0004519">
    <property type="term" value="F:endonuclease activity"/>
    <property type="evidence" value="ECO:0007669"/>
    <property type="project" value="UniProtKB-KW"/>
</dbReference>
<reference evidence="6" key="1">
    <citation type="submission" date="2024-04" db="EMBL/GenBank/DDBJ databases">
        <title>Limosilactobacillus allomucosae sp. nov., a novel species isolated from wild boar faecal samples as a potential probiotics for domestic pigs.</title>
        <authorList>
            <person name="Chen B."/>
        </authorList>
    </citation>
    <scope>NUCLEOTIDE SEQUENCE</scope>
    <source>
        <strain evidence="6">WILCCON 0051</strain>
    </source>
</reference>